<name>A0A1L6MVL7_9BACT</name>
<dbReference type="InterPro" id="IPR006027">
    <property type="entry name" value="NusB_RsmB_TIM44"/>
</dbReference>
<dbReference type="KEGG" id="pabo:BCY86_01660"/>
<dbReference type="GO" id="GO:0006353">
    <property type="term" value="P:DNA-templated transcription termination"/>
    <property type="evidence" value="ECO:0007669"/>
    <property type="project" value="UniProtKB-UniRule"/>
</dbReference>
<evidence type="ECO:0000313" key="8">
    <source>
        <dbReference type="EMBL" id="APR99528.1"/>
    </source>
</evidence>
<dbReference type="Pfam" id="PF01029">
    <property type="entry name" value="NusB"/>
    <property type="match status" value="1"/>
</dbReference>
<protein>
    <recommendedName>
        <fullName evidence="6">Transcription antitermination protein NusB</fullName>
    </recommendedName>
    <alternativeName>
        <fullName evidence="6">Antitermination factor NusB</fullName>
    </alternativeName>
</protein>
<evidence type="ECO:0000256" key="1">
    <source>
        <dbReference type="ARBA" id="ARBA00005952"/>
    </source>
</evidence>
<dbReference type="PANTHER" id="PTHR11078">
    <property type="entry name" value="N UTILIZATION SUBSTANCE PROTEIN B-RELATED"/>
    <property type="match status" value="1"/>
</dbReference>
<dbReference type="RefSeq" id="WP_075276175.1">
    <property type="nucleotide sequence ID" value="NZ_CP016908.1"/>
</dbReference>
<organism evidence="8 9">
    <name type="scientific">Pajaroellobacter abortibovis</name>
    <dbReference type="NCBI Taxonomy" id="1882918"/>
    <lineage>
        <taxon>Bacteria</taxon>
        <taxon>Pseudomonadati</taxon>
        <taxon>Myxococcota</taxon>
        <taxon>Polyangia</taxon>
        <taxon>Polyangiales</taxon>
        <taxon>Polyangiaceae</taxon>
    </lineage>
</organism>
<gene>
    <name evidence="6" type="primary">nusB</name>
    <name evidence="8" type="ORF">BCY86_01660</name>
</gene>
<accession>A0A1L6MVL7</accession>
<dbReference type="EMBL" id="CP016908">
    <property type="protein sequence ID" value="APR99528.1"/>
    <property type="molecule type" value="Genomic_DNA"/>
</dbReference>
<dbReference type="STRING" id="1882918.BCY86_01660"/>
<dbReference type="OrthoDB" id="9797817at2"/>
<reference evidence="8 9" key="1">
    <citation type="submission" date="2016-08" db="EMBL/GenBank/DDBJ databases">
        <title>Identification and validation of antigenic proteins from Pajaroellobacter abortibovis using de-novo genome sequence assembly and reverse vaccinology.</title>
        <authorList>
            <person name="Welly B.T."/>
            <person name="Miller M.R."/>
            <person name="Stott J.L."/>
            <person name="Blanchard M.T."/>
            <person name="Islas-Trejo A.D."/>
            <person name="O'Rourke S.M."/>
            <person name="Young A.E."/>
            <person name="Medrano J.F."/>
            <person name="Van Eenennaam A.L."/>
        </authorList>
    </citation>
    <scope>NUCLEOTIDE SEQUENCE [LARGE SCALE GENOMIC DNA]</scope>
    <source>
        <strain evidence="8 9">BTF92-0548A/99-0131</strain>
    </source>
</reference>
<evidence type="ECO:0000256" key="5">
    <source>
        <dbReference type="ARBA" id="ARBA00023163"/>
    </source>
</evidence>
<dbReference type="CDD" id="cd00619">
    <property type="entry name" value="Terminator_NusB"/>
    <property type="match status" value="1"/>
</dbReference>
<keyword evidence="4 6" id="KW-0805">Transcription regulation</keyword>
<dbReference type="PANTHER" id="PTHR11078:SF3">
    <property type="entry name" value="ANTITERMINATION NUSB DOMAIN-CONTAINING PROTEIN"/>
    <property type="match status" value="1"/>
</dbReference>
<evidence type="ECO:0000259" key="7">
    <source>
        <dbReference type="Pfam" id="PF01029"/>
    </source>
</evidence>
<comment type="function">
    <text evidence="6">Involved in transcription antitermination. Required for transcription of ribosomal RNA (rRNA) genes. Binds specifically to the boxA antiterminator sequence of the ribosomal RNA (rrn) operons.</text>
</comment>
<dbReference type="SUPFAM" id="SSF48013">
    <property type="entry name" value="NusB-like"/>
    <property type="match status" value="1"/>
</dbReference>
<evidence type="ECO:0000256" key="2">
    <source>
        <dbReference type="ARBA" id="ARBA00022814"/>
    </source>
</evidence>
<dbReference type="Gene3D" id="1.10.940.10">
    <property type="entry name" value="NusB-like"/>
    <property type="match status" value="1"/>
</dbReference>
<dbReference type="InterPro" id="IPR011605">
    <property type="entry name" value="NusB_fam"/>
</dbReference>
<dbReference type="AlphaFoldDB" id="A0A1L6MVL7"/>
<keyword evidence="9" id="KW-1185">Reference proteome</keyword>
<dbReference type="GO" id="GO:0031564">
    <property type="term" value="P:transcription antitermination"/>
    <property type="evidence" value="ECO:0007669"/>
    <property type="project" value="UniProtKB-KW"/>
</dbReference>
<evidence type="ECO:0000256" key="6">
    <source>
        <dbReference type="HAMAP-Rule" id="MF_00073"/>
    </source>
</evidence>
<keyword evidence="3 6" id="KW-0694">RNA-binding</keyword>
<evidence type="ECO:0000256" key="4">
    <source>
        <dbReference type="ARBA" id="ARBA00023015"/>
    </source>
</evidence>
<keyword evidence="2 6" id="KW-0889">Transcription antitermination</keyword>
<dbReference type="Proteomes" id="UP000185544">
    <property type="component" value="Chromosome"/>
</dbReference>
<proteinExistence type="inferred from homology"/>
<feature type="domain" description="NusB/RsmB/TIM44" evidence="7">
    <location>
        <begin position="7"/>
        <end position="130"/>
    </location>
</feature>
<dbReference type="GO" id="GO:0005829">
    <property type="term" value="C:cytosol"/>
    <property type="evidence" value="ECO:0007669"/>
    <property type="project" value="TreeGrafter"/>
</dbReference>
<comment type="similarity">
    <text evidence="1 6">Belongs to the NusB family.</text>
</comment>
<dbReference type="HAMAP" id="MF_00073">
    <property type="entry name" value="NusB"/>
    <property type="match status" value="1"/>
</dbReference>
<evidence type="ECO:0000313" key="9">
    <source>
        <dbReference type="Proteomes" id="UP000185544"/>
    </source>
</evidence>
<sequence length="144" mass="16129">MGARHSGRQAALQILFQIDASELNLEQVISLFWHHFESDPEGRSYAEQAVRGTQQALQEIDQIIQEASIHWKVVRMGRVDRNILRLGTWELMYSTQVPHAVVLNEAIELAKTFGTEESGAFVNGVLNQIAERIVPTPSPLTPSP</sequence>
<dbReference type="NCBIfam" id="TIGR01951">
    <property type="entry name" value="nusB"/>
    <property type="match status" value="1"/>
</dbReference>
<evidence type="ECO:0000256" key="3">
    <source>
        <dbReference type="ARBA" id="ARBA00022884"/>
    </source>
</evidence>
<keyword evidence="5 6" id="KW-0804">Transcription</keyword>
<dbReference type="GO" id="GO:0003723">
    <property type="term" value="F:RNA binding"/>
    <property type="evidence" value="ECO:0007669"/>
    <property type="project" value="UniProtKB-UniRule"/>
</dbReference>
<dbReference type="InterPro" id="IPR035926">
    <property type="entry name" value="NusB-like_sf"/>
</dbReference>